<dbReference type="PANTHER" id="PTHR23210">
    <property type="entry name" value="ACTIVATING TRANSCRIPTION FACTOR 7 INTERACTING PROTEIN"/>
    <property type="match status" value="1"/>
</dbReference>
<dbReference type="STRING" id="62324.A0A182RTR9"/>
<dbReference type="GO" id="GO:0006355">
    <property type="term" value="P:regulation of DNA-templated transcription"/>
    <property type="evidence" value="ECO:0007669"/>
    <property type="project" value="TreeGrafter"/>
</dbReference>
<dbReference type="Pfam" id="PF16794">
    <property type="entry name" value="fn3_4"/>
    <property type="match status" value="1"/>
</dbReference>
<dbReference type="EnsemblMetazoa" id="AFUN009672-RB">
    <property type="protein sequence ID" value="AFUN009672-PB"/>
    <property type="gene ID" value="AFUN009672"/>
</dbReference>
<dbReference type="InterPro" id="IPR036116">
    <property type="entry name" value="FN3_sf"/>
</dbReference>
<feature type="compositionally biased region" description="Low complexity" evidence="1">
    <location>
        <begin position="404"/>
        <end position="415"/>
    </location>
</feature>
<dbReference type="GO" id="GO:0005667">
    <property type="term" value="C:transcription regulator complex"/>
    <property type="evidence" value="ECO:0007669"/>
    <property type="project" value="TreeGrafter"/>
</dbReference>
<dbReference type="VEuPathDB" id="VectorBase:AFUN009672"/>
<feature type="region of interest" description="Disordered" evidence="1">
    <location>
        <begin position="758"/>
        <end position="805"/>
    </location>
</feature>
<evidence type="ECO:0000259" key="2">
    <source>
        <dbReference type="PROSITE" id="PS50853"/>
    </source>
</evidence>
<feature type="compositionally biased region" description="Low complexity" evidence="1">
    <location>
        <begin position="475"/>
        <end position="486"/>
    </location>
</feature>
<dbReference type="EnsemblMetazoa" id="AFUN009672-RA">
    <property type="protein sequence ID" value="AFUN009672-PA"/>
    <property type="gene ID" value="AFUN009672"/>
</dbReference>
<dbReference type="InterPro" id="IPR003961">
    <property type="entry name" value="FN3_dom"/>
</dbReference>
<feature type="compositionally biased region" description="Polar residues" evidence="1">
    <location>
        <begin position="275"/>
        <end position="300"/>
    </location>
</feature>
<dbReference type="InterPro" id="IPR013783">
    <property type="entry name" value="Ig-like_fold"/>
</dbReference>
<dbReference type="InterPro" id="IPR056565">
    <property type="entry name" value="Fn3_ATF7IP"/>
</dbReference>
<dbReference type="PANTHER" id="PTHR23210:SF26">
    <property type="entry name" value="ACTIVATING TRANSCRIPTION FACTOR 7-INTERACTING PROTEIN 1"/>
    <property type="match status" value="1"/>
</dbReference>
<feature type="region of interest" description="Disordered" evidence="1">
    <location>
        <begin position="373"/>
        <end position="419"/>
    </location>
</feature>
<feature type="region of interest" description="Disordered" evidence="1">
    <location>
        <begin position="1014"/>
        <end position="1040"/>
    </location>
</feature>
<feature type="compositionally biased region" description="Polar residues" evidence="1">
    <location>
        <begin position="758"/>
        <end position="769"/>
    </location>
</feature>
<feature type="region of interest" description="Disordered" evidence="1">
    <location>
        <begin position="1"/>
        <end position="78"/>
    </location>
</feature>
<accession>A0A182RTR9</accession>
<feature type="compositionally biased region" description="Acidic residues" evidence="1">
    <location>
        <begin position="448"/>
        <end position="457"/>
    </location>
</feature>
<feature type="compositionally biased region" description="Polar residues" evidence="1">
    <location>
        <begin position="929"/>
        <end position="951"/>
    </location>
</feature>
<feature type="region of interest" description="Disordered" evidence="1">
    <location>
        <begin position="920"/>
        <end position="951"/>
    </location>
</feature>
<feature type="region of interest" description="Disordered" evidence="1">
    <location>
        <begin position="448"/>
        <end position="504"/>
    </location>
</feature>
<dbReference type="AlphaFoldDB" id="A0A182RTR9"/>
<organism evidence="3">
    <name type="scientific">Anopheles funestus</name>
    <name type="common">African malaria mosquito</name>
    <dbReference type="NCBI Taxonomy" id="62324"/>
    <lineage>
        <taxon>Eukaryota</taxon>
        <taxon>Metazoa</taxon>
        <taxon>Ecdysozoa</taxon>
        <taxon>Arthropoda</taxon>
        <taxon>Hexapoda</taxon>
        <taxon>Insecta</taxon>
        <taxon>Pterygota</taxon>
        <taxon>Neoptera</taxon>
        <taxon>Endopterygota</taxon>
        <taxon>Diptera</taxon>
        <taxon>Nematocera</taxon>
        <taxon>Culicoidea</taxon>
        <taxon>Culicidae</taxon>
        <taxon>Anophelinae</taxon>
        <taxon>Anopheles</taxon>
    </lineage>
</organism>
<evidence type="ECO:0000256" key="1">
    <source>
        <dbReference type="SAM" id="MobiDB-lite"/>
    </source>
</evidence>
<dbReference type="InterPro" id="IPR026085">
    <property type="entry name" value="ATF7-int"/>
</dbReference>
<feature type="compositionally biased region" description="Basic and acidic residues" evidence="1">
    <location>
        <begin position="464"/>
        <end position="473"/>
    </location>
</feature>
<dbReference type="Gene3D" id="2.60.40.10">
    <property type="entry name" value="Immunoglobulins"/>
    <property type="match status" value="1"/>
</dbReference>
<feature type="compositionally biased region" description="Basic and acidic residues" evidence="1">
    <location>
        <begin position="264"/>
        <end position="274"/>
    </location>
</feature>
<feature type="domain" description="Fibronectin type-III" evidence="2">
    <location>
        <begin position="1071"/>
        <end position="1175"/>
    </location>
</feature>
<protein>
    <submittedName>
        <fullName evidence="3">Fibronectin type-III domain-containing protein</fullName>
    </submittedName>
</protein>
<dbReference type="PROSITE" id="PS50853">
    <property type="entry name" value="FN3"/>
    <property type="match status" value="1"/>
</dbReference>
<dbReference type="VEuPathDB" id="VectorBase:AFUN2_001400"/>
<dbReference type="GO" id="GO:0003712">
    <property type="term" value="F:transcription coregulator activity"/>
    <property type="evidence" value="ECO:0007669"/>
    <property type="project" value="TreeGrafter"/>
</dbReference>
<dbReference type="GO" id="GO:0005634">
    <property type="term" value="C:nucleus"/>
    <property type="evidence" value="ECO:0007669"/>
    <property type="project" value="TreeGrafter"/>
</dbReference>
<proteinExistence type="predicted"/>
<feature type="region of interest" description="Disordered" evidence="1">
    <location>
        <begin position="264"/>
        <end position="339"/>
    </location>
</feature>
<feature type="compositionally biased region" description="Basic and acidic residues" evidence="1">
    <location>
        <begin position="21"/>
        <end position="30"/>
    </location>
</feature>
<name>A0A182RTR9_ANOFN</name>
<dbReference type="SUPFAM" id="SSF49265">
    <property type="entry name" value="Fibronectin type III"/>
    <property type="match status" value="1"/>
</dbReference>
<sequence>MMDVDQPVTSTTGDEQAELDSESRNKKVTDKSPAMIERENDDLPPLLISDSEEEDPSNALDEENQTDEISGISPIETTAVVKANDTCADTGTETTTCSSTLVTQEETSAVPAAVDEADISVVDNIDLTGASSAEDSGVNEASSERTTLSVVKPPTLTKPSSEMTAQELLESLLEAQEEAFASQNASLNAEKELAEGTLHSTDADTIADAEKTTKSTVDGTQSEVVKEAINLDADEPVEDCVQMDTLAVDDECLLEEMANVQEKQQEMDIDEHRTGSNNTECSDDSSGADRNSNETEQANALNCHDNEDDMLECIEPPRKKARSMVSVTESDSKAGSIESSFRSIENDIVQNEKPSEEITKKTDALCSRKEQLDLPAQTNKDLSPVVDPKPAPVSLEGKSQSNMTGSSDTTIDSSDLLNGDPQKKECIAVGAQKNVQTVESSVIPDVLVIDDDEDETDVNSIKVQDTEDKKIDEPQNNNSQMDQNSDTTVKSLVDDSKPPAAEENMETKPMAMEFLRRFSKPITQMTRSDLEQLILQKLSEAIVHQSENAELRRIVKRQSAKLQGYERTIVDMSSHYEGLKLVAERAVDDMKKRSTCFVAPVKITRAVGLQVSRPAIEMAPSYKGSNFSRMVPEKRKNPPATATVSTNGAIENRAQTKPSELANKITQQPSGGQENALTPMNRSQLSNNVSPIVTARITPNNSATANGMIRTLNSQVGKHNNGAITTSGHITSGNTVKSAAVPTNDGPGVPIANTSTFASASQKTGTDRNSIAGGIDNPVRKKFHKFTPKRPPLSPYQQAQQEKQVRQQQELLVQQIHEQSQQAQRKAQISVRTDLPLTENSATRSASDIAARQRSITQQGRLLNANVQMPVSQSYQNVPIGGTRATAAMTNSATVQLSEIKSNTQPTTPVAPTVNDSLIDLTDEDDTTGKGSSLVSSMQQKRMKTSHSGSFASTLPISTNPSMQGSSNQFVRIQPKTSTINGSAIVPAAASSTSVGGINQFNNVLVRTPPNVNRSSNGLPPLRHPNGSSNLPRLQAAPTDATRKRVVIKPVLAPLPHPGPQPSDPTWKVSPPQPSICVNNVQAGIVISWTMPTLTDLHADIETYQIYAYQELSSATSPEQWRHVGDVKALLLPMAVTLTQFHEGQRYYFAVRAIDVHKRVGRFCEPRTWNDTNVSNI</sequence>
<evidence type="ECO:0000313" key="3">
    <source>
        <dbReference type="EnsemblMetazoa" id="AFUN009672-PA"/>
    </source>
</evidence>
<reference evidence="3" key="1">
    <citation type="submission" date="2020-05" db="UniProtKB">
        <authorList>
            <consortium name="EnsemblMetazoa"/>
        </authorList>
    </citation>
    <scope>IDENTIFICATION</scope>
    <source>
        <strain evidence="3">FUMOZ</strain>
    </source>
</reference>
<feature type="compositionally biased region" description="Acidic residues" evidence="1">
    <location>
        <begin position="50"/>
        <end position="66"/>
    </location>
</feature>